<keyword evidence="4" id="KW-0521">NADP</keyword>
<evidence type="ECO:0000256" key="12">
    <source>
        <dbReference type="ARBA" id="ARBA00049396"/>
    </source>
</evidence>
<organism evidence="16 17">
    <name type="scientific">Fructobacillus ficulneus</name>
    <dbReference type="NCBI Taxonomy" id="157463"/>
    <lineage>
        <taxon>Bacteria</taxon>
        <taxon>Bacillati</taxon>
        <taxon>Bacillota</taxon>
        <taxon>Bacilli</taxon>
        <taxon>Lactobacillales</taxon>
        <taxon>Lactobacillaceae</taxon>
        <taxon>Fructobacillus</taxon>
    </lineage>
</organism>
<dbReference type="EC" id="1.17.1.8" evidence="10 13"/>
<evidence type="ECO:0000256" key="1">
    <source>
        <dbReference type="ARBA" id="ARBA00006642"/>
    </source>
</evidence>
<comment type="catalytic activity">
    <reaction evidence="11">
        <text>(S)-2,3,4,5-tetrahydrodipicolinate + NADP(+) + H2O = (2S,4S)-4-hydroxy-2,3,4,5-tetrahydrodipicolinate + NADPH + H(+)</text>
        <dbReference type="Rhea" id="RHEA:35331"/>
        <dbReference type="ChEBI" id="CHEBI:15377"/>
        <dbReference type="ChEBI" id="CHEBI:15378"/>
        <dbReference type="ChEBI" id="CHEBI:16845"/>
        <dbReference type="ChEBI" id="CHEBI:57783"/>
        <dbReference type="ChEBI" id="CHEBI:58349"/>
        <dbReference type="ChEBI" id="CHEBI:67139"/>
        <dbReference type="EC" id="1.17.1.8"/>
    </reaction>
</comment>
<keyword evidence="2" id="KW-0963">Cytoplasm</keyword>
<proteinExistence type="inferred from homology"/>
<feature type="domain" description="Dihydrodipicolinate reductase C-terminal" evidence="15">
    <location>
        <begin position="126"/>
        <end position="255"/>
    </location>
</feature>
<evidence type="ECO:0000256" key="9">
    <source>
        <dbReference type="ARBA" id="ARBA00037922"/>
    </source>
</evidence>
<evidence type="ECO:0000256" key="7">
    <source>
        <dbReference type="ARBA" id="ARBA00023027"/>
    </source>
</evidence>
<keyword evidence="17" id="KW-1185">Reference proteome</keyword>
<dbReference type="STRING" id="157463.GCA_001047075_01087"/>
<comment type="pathway">
    <text evidence="9">Amino-acid biosynthesis; L-lysine biosynthesis via DAP pathway; (S)-tetrahydrodipicolinate from L-aspartate: step 4/4.</text>
</comment>
<comment type="similarity">
    <text evidence="1">Belongs to the DapB family.</text>
</comment>
<evidence type="ECO:0000256" key="6">
    <source>
        <dbReference type="ARBA" id="ARBA00023002"/>
    </source>
</evidence>
<dbReference type="Proteomes" id="UP000253891">
    <property type="component" value="Unassembled WGS sequence"/>
</dbReference>
<dbReference type="PANTHER" id="PTHR20836:SF0">
    <property type="entry name" value="4-HYDROXY-TETRAHYDRODIPICOLINATE REDUCTASE 1, CHLOROPLASTIC-RELATED"/>
    <property type="match status" value="1"/>
</dbReference>
<dbReference type="PIRSF" id="PIRSF000161">
    <property type="entry name" value="DHPR"/>
    <property type="match status" value="1"/>
</dbReference>
<reference evidence="16 17" key="1">
    <citation type="journal article" date="2015" name="BMC Genomics">
        <title>Comparative genomics of Fructobacillus spp. and Leuconostoc spp. reveals niche-specific evolution of Fructobacillus spp.</title>
        <authorList>
            <person name="Endo A."/>
            <person name="Tanizawa Y."/>
            <person name="Tanaka N."/>
            <person name="Maeno S."/>
            <person name="Kumar H."/>
            <person name="Shiwa Y."/>
            <person name="Okada S."/>
            <person name="Yoshikawa H."/>
            <person name="Dicks L."/>
            <person name="Nakagawa J."/>
            <person name="Arita M."/>
        </authorList>
    </citation>
    <scope>NUCLEOTIDE SEQUENCE [LARGE SCALE GENOMIC DNA]</scope>
    <source>
        <strain evidence="16 17">JCM 12225</strain>
    </source>
</reference>
<evidence type="ECO:0000256" key="5">
    <source>
        <dbReference type="ARBA" id="ARBA00022915"/>
    </source>
</evidence>
<keyword evidence="8" id="KW-0457">Lysine biosynthesis</keyword>
<accession>A0A0K8MHY2</accession>
<dbReference type="RefSeq" id="WP_061993517.1">
    <property type="nucleotide sequence ID" value="NZ_DF968005.1"/>
</dbReference>
<dbReference type="SUPFAM" id="SSF55347">
    <property type="entry name" value="Glyceraldehyde-3-phosphate dehydrogenase-like, C-terminal domain"/>
    <property type="match status" value="1"/>
</dbReference>
<comment type="catalytic activity">
    <reaction evidence="12">
        <text>(S)-2,3,4,5-tetrahydrodipicolinate + NAD(+) + H2O = (2S,4S)-4-hydroxy-2,3,4,5-tetrahydrodipicolinate + NADH + H(+)</text>
        <dbReference type="Rhea" id="RHEA:35323"/>
        <dbReference type="ChEBI" id="CHEBI:15377"/>
        <dbReference type="ChEBI" id="CHEBI:15378"/>
        <dbReference type="ChEBI" id="CHEBI:16845"/>
        <dbReference type="ChEBI" id="CHEBI:57540"/>
        <dbReference type="ChEBI" id="CHEBI:57945"/>
        <dbReference type="ChEBI" id="CHEBI:67139"/>
        <dbReference type="EC" id="1.17.1.8"/>
    </reaction>
</comment>
<feature type="domain" description="Dihydrodipicolinate reductase N-terminal" evidence="14">
    <location>
        <begin position="4"/>
        <end position="122"/>
    </location>
</feature>
<dbReference type="PANTHER" id="PTHR20836">
    <property type="entry name" value="DIHYDRODIPICOLINATE REDUCTASE"/>
    <property type="match status" value="1"/>
</dbReference>
<keyword evidence="7" id="KW-0520">NAD</keyword>
<evidence type="ECO:0000259" key="15">
    <source>
        <dbReference type="Pfam" id="PF05173"/>
    </source>
</evidence>
<evidence type="ECO:0000256" key="4">
    <source>
        <dbReference type="ARBA" id="ARBA00022857"/>
    </source>
</evidence>
<dbReference type="PROSITE" id="PS01298">
    <property type="entry name" value="DAPB"/>
    <property type="match status" value="1"/>
</dbReference>
<dbReference type="FunFam" id="3.30.360.10:FF:000009">
    <property type="entry name" value="4-hydroxy-tetrahydrodipicolinate reductase"/>
    <property type="match status" value="1"/>
</dbReference>
<evidence type="ECO:0000313" key="17">
    <source>
        <dbReference type="Proteomes" id="UP000253891"/>
    </source>
</evidence>
<dbReference type="InterPro" id="IPR022663">
    <property type="entry name" value="DapB_C"/>
</dbReference>
<dbReference type="Gene3D" id="3.40.50.720">
    <property type="entry name" value="NAD(P)-binding Rossmann-like Domain"/>
    <property type="match status" value="1"/>
</dbReference>
<dbReference type="InterPro" id="IPR036291">
    <property type="entry name" value="NAD(P)-bd_dom_sf"/>
</dbReference>
<name>A0A0K8MHY2_9LACO</name>
<dbReference type="Gene3D" id="3.30.360.10">
    <property type="entry name" value="Dihydrodipicolinate Reductase, domain 2"/>
    <property type="match status" value="1"/>
</dbReference>
<gene>
    <name evidence="16" type="primary">dapB</name>
    <name evidence="16" type="ORF">FFIC_281920</name>
</gene>
<sequence>MKTVFLAGAQGKMGLAIQAMLADRNDMQLIGMLTTEKALATLADEDRPAGVNVYTHLDHIDQSADVWVDVTNPAVALANGTYALTHGFDLVMGTSGLQAADLETLSQLAEAEGRAALVVPNFSITAVLLMQFAEQAAKYLPAAEIIEAHHEDKVDAPSGTARATAELIAAARTQTPDIPASDALARGDQSQGVPIHAMRLPGILAEETVVFGSAGETMTIKQSTSSRAAFMTGVAQAITGLDRVSGLAVGLDKVL</sequence>
<dbReference type="GO" id="GO:0009089">
    <property type="term" value="P:lysine biosynthetic process via diaminopimelate"/>
    <property type="evidence" value="ECO:0007669"/>
    <property type="project" value="UniProtKB-UniRule"/>
</dbReference>
<dbReference type="NCBIfam" id="TIGR00036">
    <property type="entry name" value="dapB"/>
    <property type="match status" value="1"/>
</dbReference>
<evidence type="ECO:0000256" key="11">
    <source>
        <dbReference type="ARBA" id="ARBA00049080"/>
    </source>
</evidence>
<dbReference type="Pfam" id="PF05173">
    <property type="entry name" value="DapB_C"/>
    <property type="match status" value="1"/>
</dbReference>
<evidence type="ECO:0000256" key="13">
    <source>
        <dbReference type="NCBIfam" id="TIGR00036"/>
    </source>
</evidence>
<dbReference type="GO" id="GO:0008839">
    <property type="term" value="F:4-hydroxy-tetrahydrodipicolinate reductase"/>
    <property type="evidence" value="ECO:0007669"/>
    <property type="project" value="UniProtKB-UniRule"/>
</dbReference>
<dbReference type="GO" id="GO:0005829">
    <property type="term" value="C:cytosol"/>
    <property type="evidence" value="ECO:0007669"/>
    <property type="project" value="TreeGrafter"/>
</dbReference>
<dbReference type="InterPro" id="IPR022664">
    <property type="entry name" value="DapB_N_CS"/>
</dbReference>
<evidence type="ECO:0000256" key="3">
    <source>
        <dbReference type="ARBA" id="ARBA00022605"/>
    </source>
</evidence>
<dbReference type="EMBL" id="DF968005">
    <property type="protein sequence ID" value="GAP00182.1"/>
    <property type="molecule type" value="Genomic_DNA"/>
</dbReference>
<dbReference type="InterPro" id="IPR000846">
    <property type="entry name" value="DapB_N"/>
</dbReference>
<keyword evidence="5" id="KW-0220">Diaminopimelate biosynthesis</keyword>
<dbReference type="CDD" id="cd02274">
    <property type="entry name" value="DHDPR_N"/>
    <property type="match status" value="1"/>
</dbReference>
<keyword evidence="6" id="KW-0560">Oxidoreductase</keyword>
<evidence type="ECO:0000313" key="16">
    <source>
        <dbReference type="EMBL" id="GAP00182.1"/>
    </source>
</evidence>
<dbReference type="OrthoDB" id="9790352at2"/>
<evidence type="ECO:0000256" key="8">
    <source>
        <dbReference type="ARBA" id="ARBA00023154"/>
    </source>
</evidence>
<dbReference type="SUPFAM" id="SSF51735">
    <property type="entry name" value="NAD(P)-binding Rossmann-fold domains"/>
    <property type="match status" value="1"/>
</dbReference>
<evidence type="ECO:0000259" key="14">
    <source>
        <dbReference type="Pfam" id="PF01113"/>
    </source>
</evidence>
<dbReference type="InterPro" id="IPR023940">
    <property type="entry name" value="DHDPR_bac"/>
</dbReference>
<dbReference type="Pfam" id="PF01113">
    <property type="entry name" value="DapB_N"/>
    <property type="match status" value="1"/>
</dbReference>
<evidence type="ECO:0000256" key="10">
    <source>
        <dbReference type="ARBA" id="ARBA00038983"/>
    </source>
</evidence>
<keyword evidence="3" id="KW-0028">Amino-acid biosynthesis</keyword>
<dbReference type="GO" id="GO:0019877">
    <property type="term" value="P:diaminopimelate biosynthetic process"/>
    <property type="evidence" value="ECO:0007669"/>
    <property type="project" value="UniProtKB-KW"/>
</dbReference>
<protein>
    <recommendedName>
        <fullName evidence="10 13">4-hydroxy-tetrahydrodipicolinate reductase</fullName>
        <ecNumber evidence="10 13">1.17.1.8</ecNumber>
    </recommendedName>
</protein>
<dbReference type="AlphaFoldDB" id="A0A0K8MHY2"/>
<evidence type="ECO:0000256" key="2">
    <source>
        <dbReference type="ARBA" id="ARBA00022490"/>
    </source>
</evidence>